<dbReference type="Proteomes" id="UP000319663">
    <property type="component" value="Unassembled WGS sequence"/>
</dbReference>
<reference evidence="3 4" key="1">
    <citation type="submission" date="2019-06" db="EMBL/GenBank/DDBJ databases">
        <title>Wine fermentation using esterase from Monascus purpureus.</title>
        <authorList>
            <person name="Geng C."/>
            <person name="Zhang Y."/>
        </authorList>
    </citation>
    <scope>NUCLEOTIDE SEQUENCE [LARGE SCALE GENOMIC DNA]</scope>
    <source>
        <strain evidence="3">HQ1</strain>
    </source>
</reference>
<protein>
    <submittedName>
        <fullName evidence="3">Uncharacterized protein</fullName>
    </submittedName>
</protein>
<evidence type="ECO:0000256" key="1">
    <source>
        <dbReference type="SAM" id="MobiDB-lite"/>
    </source>
</evidence>
<evidence type="ECO:0000313" key="3">
    <source>
        <dbReference type="EMBL" id="TQB71743.1"/>
    </source>
</evidence>
<dbReference type="EMBL" id="VIFY01000075">
    <property type="protein sequence ID" value="TQB71743.1"/>
    <property type="molecule type" value="Genomic_DNA"/>
</dbReference>
<proteinExistence type="predicted"/>
<gene>
    <name evidence="3" type="ORF">MPDQ_007324</name>
</gene>
<dbReference type="STRING" id="5098.A0A507QSP1"/>
<keyword evidence="2" id="KW-0472">Membrane</keyword>
<keyword evidence="4" id="KW-1185">Reference proteome</keyword>
<dbReference type="AlphaFoldDB" id="A0A507QSP1"/>
<keyword evidence="2" id="KW-0812">Transmembrane</keyword>
<sequence>MTHHLPISSSLSPDKARSLGTEEKEIVKARSMRQVGTEPSAMGYRSINAQGLSAPSYFIAFLFALITTYVADGTQRHGLMLIATSLVALATSS</sequence>
<organism evidence="3 4">
    <name type="scientific">Monascus purpureus</name>
    <name type="common">Red mold</name>
    <name type="synonym">Monascus anka</name>
    <dbReference type="NCBI Taxonomy" id="5098"/>
    <lineage>
        <taxon>Eukaryota</taxon>
        <taxon>Fungi</taxon>
        <taxon>Dikarya</taxon>
        <taxon>Ascomycota</taxon>
        <taxon>Pezizomycotina</taxon>
        <taxon>Eurotiomycetes</taxon>
        <taxon>Eurotiomycetidae</taxon>
        <taxon>Eurotiales</taxon>
        <taxon>Aspergillaceae</taxon>
        <taxon>Monascus</taxon>
    </lineage>
</organism>
<accession>A0A507QSP1</accession>
<evidence type="ECO:0000256" key="2">
    <source>
        <dbReference type="SAM" id="Phobius"/>
    </source>
</evidence>
<evidence type="ECO:0000313" key="4">
    <source>
        <dbReference type="Proteomes" id="UP000319663"/>
    </source>
</evidence>
<feature type="region of interest" description="Disordered" evidence="1">
    <location>
        <begin position="1"/>
        <end position="22"/>
    </location>
</feature>
<keyword evidence="2" id="KW-1133">Transmembrane helix</keyword>
<feature type="transmembrane region" description="Helical" evidence="2">
    <location>
        <begin position="52"/>
        <end position="71"/>
    </location>
</feature>
<comment type="caution">
    <text evidence="3">The sequence shown here is derived from an EMBL/GenBank/DDBJ whole genome shotgun (WGS) entry which is preliminary data.</text>
</comment>
<name>A0A507QSP1_MONPU</name>